<protein>
    <submittedName>
        <fullName evidence="1">Uncharacterized protein</fullName>
    </submittedName>
</protein>
<proteinExistence type="predicted"/>
<evidence type="ECO:0000313" key="1">
    <source>
        <dbReference type="EMBL" id="JAI03454.1"/>
    </source>
</evidence>
<dbReference type="EMBL" id="GBXM01005124">
    <property type="protein sequence ID" value="JAI03454.1"/>
    <property type="molecule type" value="Transcribed_RNA"/>
</dbReference>
<reference evidence="1" key="1">
    <citation type="submission" date="2014-11" db="EMBL/GenBank/DDBJ databases">
        <authorList>
            <person name="Amaro Gonzalez C."/>
        </authorList>
    </citation>
    <scope>NUCLEOTIDE SEQUENCE</scope>
</reference>
<reference evidence="1" key="2">
    <citation type="journal article" date="2015" name="Fish Shellfish Immunol.">
        <title>Early steps in the European eel (Anguilla anguilla)-Vibrio vulnificus interaction in the gills: Role of the RtxA13 toxin.</title>
        <authorList>
            <person name="Callol A."/>
            <person name="Pajuelo D."/>
            <person name="Ebbesson L."/>
            <person name="Teles M."/>
            <person name="MacKenzie S."/>
            <person name="Amaro C."/>
        </authorList>
    </citation>
    <scope>NUCLEOTIDE SEQUENCE</scope>
</reference>
<name>A0A0E9XP35_ANGAN</name>
<sequence length="61" mass="6734">MTTALIRTHNGALTCLQIHTKKSSTLPLRVVPSCSRSRESVSLTLRTVCKRVCGKVLRLLV</sequence>
<dbReference type="AlphaFoldDB" id="A0A0E9XP35"/>
<accession>A0A0E9XP35</accession>
<organism evidence="1">
    <name type="scientific">Anguilla anguilla</name>
    <name type="common">European freshwater eel</name>
    <name type="synonym">Muraena anguilla</name>
    <dbReference type="NCBI Taxonomy" id="7936"/>
    <lineage>
        <taxon>Eukaryota</taxon>
        <taxon>Metazoa</taxon>
        <taxon>Chordata</taxon>
        <taxon>Craniata</taxon>
        <taxon>Vertebrata</taxon>
        <taxon>Euteleostomi</taxon>
        <taxon>Actinopterygii</taxon>
        <taxon>Neopterygii</taxon>
        <taxon>Teleostei</taxon>
        <taxon>Anguilliformes</taxon>
        <taxon>Anguillidae</taxon>
        <taxon>Anguilla</taxon>
    </lineage>
</organism>